<keyword evidence="3" id="KW-1185">Reference proteome</keyword>
<feature type="compositionally biased region" description="Basic residues" evidence="1">
    <location>
        <begin position="300"/>
        <end position="323"/>
    </location>
</feature>
<evidence type="ECO:0000313" key="2">
    <source>
        <dbReference type="EMBL" id="KAJ7046414.1"/>
    </source>
</evidence>
<reference evidence="2" key="1">
    <citation type="submission" date="2023-03" db="EMBL/GenBank/DDBJ databases">
        <title>Massive genome expansion in bonnet fungi (Mycena s.s.) driven by repeated elements and novel gene families across ecological guilds.</title>
        <authorList>
            <consortium name="Lawrence Berkeley National Laboratory"/>
            <person name="Harder C.B."/>
            <person name="Miyauchi S."/>
            <person name="Viragh M."/>
            <person name="Kuo A."/>
            <person name="Thoen E."/>
            <person name="Andreopoulos B."/>
            <person name="Lu D."/>
            <person name="Skrede I."/>
            <person name="Drula E."/>
            <person name="Henrissat B."/>
            <person name="Morin E."/>
            <person name="Kohler A."/>
            <person name="Barry K."/>
            <person name="LaButti K."/>
            <person name="Morin E."/>
            <person name="Salamov A."/>
            <person name="Lipzen A."/>
            <person name="Mereny Z."/>
            <person name="Hegedus B."/>
            <person name="Baldrian P."/>
            <person name="Stursova M."/>
            <person name="Weitz H."/>
            <person name="Taylor A."/>
            <person name="Grigoriev I.V."/>
            <person name="Nagy L.G."/>
            <person name="Martin F."/>
            <person name="Kauserud H."/>
        </authorList>
    </citation>
    <scope>NUCLEOTIDE SEQUENCE</scope>
    <source>
        <strain evidence="2">CBHHK200</strain>
    </source>
</reference>
<name>A0AAD6TGY9_9AGAR</name>
<dbReference type="EMBL" id="JARJCM010000003">
    <property type="protein sequence ID" value="KAJ7046414.1"/>
    <property type="molecule type" value="Genomic_DNA"/>
</dbReference>
<feature type="compositionally biased region" description="Basic residues" evidence="1">
    <location>
        <begin position="279"/>
        <end position="290"/>
    </location>
</feature>
<organism evidence="2 3">
    <name type="scientific">Mycena alexandri</name>
    <dbReference type="NCBI Taxonomy" id="1745969"/>
    <lineage>
        <taxon>Eukaryota</taxon>
        <taxon>Fungi</taxon>
        <taxon>Dikarya</taxon>
        <taxon>Basidiomycota</taxon>
        <taxon>Agaricomycotina</taxon>
        <taxon>Agaricomycetes</taxon>
        <taxon>Agaricomycetidae</taxon>
        <taxon>Agaricales</taxon>
        <taxon>Marasmiineae</taxon>
        <taxon>Mycenaceae</taxon>
        <taxon>Mycena</taxon>
    </lineage>
</organism>
<feature type="compositionally biased region" description="Basic residues" evidence="1">
    <location>
        <begin position="408"/>
        <end position="418"/>
    </location>
</feature>
<evidence type="ECO:0000256" key="1">
    <source>
        <dbReference type="SAM" id="MobiDB-lite"/>
    </source>
</evidence>
<accession>A0AAD6TGY9</accession>
<evidence type="ECO:0000313" key="3">
    <source>
        <dbReference type="Proteomes" id="UP001218188"/>
    </source>
</evidence>
<gene>
    <name evidence="2" type="ORF">C8F04DRAFT_1248655</name>
</gene>
<dbReference type="Proteomes" id="UP001218188">
    <property type="component" value="Unassembled WGS sequence"/>
</dbReference>
<feature type="compositionally biased region" description="Low complexity" evidence="1">
    <location>
        <begin position="360"/>
        <end position="385"/>
    </location>
</feature>
<protein>
    <submittedName>
        <fullName evidence="2">Uncharacterized protein</fullName>
    </submittedName>
</protein>
<feature type="region of interest" description="Disordered" evidence="1">
    <location>
        <begin position="265"/>
        <end position="437"/>
    </location>
</feature>
<feature type="compositionally biased region" description="Basic residues" evidence="1">
    <location>
        <begin position="337"/>
        <end position="350"/>
    </location>
</feature>
<sequence>MLTTLHSNFCSTANSIQIRAPPRQLPLSEHPRVPRIALLLPLRAAFEHTHTERPLPPGTTHPMSITCTHTAPSSLCAHARRLKHRLGPRRKLLVRVAASHLRFAALRMPPCLPLQPAPHPSMPRPPRLKRQIRPPPHARTFSPPLPMSCRPPQIFPSRLASPDSALANPRTRFKCRFGAPPQAPCALLAAAPVPSAFTPTALLVSASPPSISASPPRISAHPSHCTLAPAARSHARHAWLPPSLTHTHDAGATRRRLACTLQARARTHSSPSHDAAVLHARRTPTRRTPTRRTPIARTQRLTHRRLACTLQARRRTPRAHGRNPHTPPPTTLPPRTHAARRRTPRAHGRNPRTPPPTTLPPRTHAARPSRAPSASHAAASPAPSARRARTKPAHLPQARLGAPPHAAAHARHTPHKHAAAASPQMSDSGPTARTHVRRACCPRSPAPAPCPARNIVNASGSTQRPTPSTSASHCANSAASLNRRLPSSSDVCILRGAAFKFTTNLGTLKPKRSTFAPPPPRPMTIYASGARSLRRCARERKCGALSVFIKHHVLQASSPSLVLGLSGRKLLRRSHCL</sequence>
<dbReference type="AlphaFoldDB" id="A0AAD6TGY9"/>
<comment type="caution">
    <text evidence="2">The sequence shown here is derived from an EMBL/GenBank/DDBJ whole genome shotgun (WGS) entry which is preliminary data.</text>
</comment>
<proteinExistence type="predicted"/>